<protein>
    <submittedName>
        <fullName evidence="2">Uncharacterized protein</fullName>
    </submittedName>
</protein>
<evidence type="ECO:0000313" key="2">
    <source>
        <dbReference type="EMBL" id="KAL0416881.1"/>
    </source>
</evidence>
<dbReference type="AlphaFoldDB" id="A0AAW2ULJ2"/>
<gene>
    <name evidence="2" type="ORF">Slati_3520000</name>
</gene>
<sequence length="100" mass="11652">MMAAALRGELLSRPLVIPTQTQGDAQKRRLEDRVERLFAEIAKLRDVKKEVVGRYQQAKKENKKLQRELNALKEDHAKEVHKLADQVFREFPDTEEGRTI</sequence>
<feature type="coiled-coil region" evidence="1">
    <location>
        <begin position="27"/>
        <end position="82"/>
    </location>
</feature>
<reference evidence="2" key="2">
    <citation type="journal article" date="2024" name="Plant">
        <title>Genomic evolution and insights into agronomic trait innovations of Sesamum species.</title>
        <authorList>
            <person name="Miao H."/>
            <person name="Wang L."/>
            <person name="Qu L."/>
            <person name="Liu H."/>
            <person name="Sun Y."/>
            <person name="Le M."/>
            <person name="Wang Q."/>
            <person name="Wei S."/>
            <person name="Zheng Y."/>
            <person name="Lin W."/>
            <person name="Duan Y."/>
            <person name="Cao H."/>
            <person name="Xiong S."/>
            <person name="Wang X."/>
            <person name="Wei L."/>
            <person name="Li C."/>
            <person name="Ma Q."/>
            <person name="Ju M."/>
            <person name="Zhao R."/>
            <person name="Li G."/>
            <person name="Mu C."/>
            <person name="Tian Q."/>
            <person name="Mei H."/>
            <person name="Zhang T."/>
            <person name="Gao T."/>
            <person name="Zhang H."/>
        </authorList>
    </citation>
    <scope>NUCLEOTIDE SEQUENCE</scope>
    <source>
        <strain evidence="2">KEN1</strain>
    </source>
</reference>
<organism evidence="2">
    <name type="scientific">Sesamum latifolium</name>
    <dbReference type="NCBI Taxonomy" id="2727402"/>
    <lineage>
        <taxon>Eukaryota</taxon>
        <taxon>Viridiplantae</taxon>
        <taxon>Streptophyta</taxon>
        <taxon>Embryophyta</taxon>
        <taxon>Tracheophyta</taxon>
        <taxon>Spermatophyta</taxon>
        <taxon>Magnoliopsida</taxon>
        <taxon>eudicotyledons</taxon>
        <taxon>Gunneridae</taxon>
        <taxon>Pentapetalae</taxon>
        <taxon>asterids</taxon>
        <taxon>lamiids</taxon>
        <taxon>Lamiales</taxon>
        <taxon>Pedaliaceae</taxon>
        <taxon>Sesamum</taxon>
    </lineage>
</organism>
<reference evidence="2" key="1">
    <citation type="submission" date="2020-06" db="EMBL/GenBank/DDBJ databases">
        <authorList>
            <person name="Li T."/>
            <person name="Hu X."/>
            <person name="Zhang T."/>
            <person name="Song X."/>
            <person name="Zhang H."/>
            <person name="Dai N."/>
            <person name="Sheng W."/>
            <person name="Hou X."/>
            <person name="Wei L."/>
        </authorList>
    </citation>
    <scope>NUCLEOTIDE SEQUENCE</scope>
    <source>
        <strain evidence="2">KEN1</strain>
        <tissue evidence="2">Leaf</tissue>
    </source>
</reference>
<comment type="caution">
    <text evidence="2">The sequence shown here is derived from an EMBL/GenBank/DDBJ whole genome shotgun (WGS) entry which is preliminary data.</text>
</comment>
<name>A0AAW2ULJ2_9LAMI</name>
<proteinExistence type="predicted"/>
<evidence type="ECO:0000256" key="1">
    <source>
        <dbReference type="SAM" id="Coils"/>
    </source>
</evidence>
<accession>A0AAW2ULJ2</accession>
<dbReference type="EMBL" id="JACGWN010000012">
    <property type="protein sequence ID" value="KAL0416881.1"/>
    <property type="molecule type" value="Genomic_DNA"/>
</dbReference>
<keyword evidence="1" id="KW-0175">Coiled coil</keyword>